<evidence type="ECO:0000256" key="4">
    <source>
        <dbReference type="ARBA" id="ARBA00022737"/>
    </source>
</evidence>
<accession>A0A087U346</accession>
<dbReference type="EMBL" id="KK117929">
    <property type="protein sequence ID" value="KFM71785.1"/>
    <property type="molecule type" value="Genomic_DNA"/>
</dbReference>
<dbReference type="SUPFAM" id="SSF49313">
    <property type="entry name" value="Cadherin-like"/>
    <property type="match status" value="4"/>
</dbReference>
<dbReference type="PRINTS" id="PR00205">
    <property type="entry name" value="CADHERIN"/>
</dbReference>
<dbReference type="GO" id="GO:0045296">
    <property type="term" value="F:cadherin binding"/>
    <property type="evidence" value="ECO:0007669"/>
    <property type="project" value="TreeGrafter"/>
</dbReference>
<comment type="subcellular location">
    <subcellularLocation>
        <location evidence="1">Membrane</location>
        <topology evidence="1">Single-pass membrane protein</topology>
    </subcellularLocation>
</comment>
<dbReference type="GO" id="GO:0016477">
    <property type="term" value="P:cell migration"/>
    <property type="evidence" value="ECO:0007669"/>
    <property type="project" value="TreeGrafter"/>
</dbReference>
<keyword evidence="3" id="KW-0812">Transmembrane</keyword>
<keyword evidence="5 11" id="KW-0106">Calcium</keyword>
<gene>
    <name evidence="13" type="ORF">X975_01972</name>
</gene>
<dbReference type="GO" id="GO:0007156">
    <property type="term" value="P:homophilic cell adhesion via plasma membrane adhesion molecules"/>
    <property type="evidence" value="ECO:0007669"/>
    <property type="project" value="InterPro"/>
</dbReference>
<evidence type="ECO:0000256" key="5">
    <source>
        <dbReference type="ARBA" id="ARBA00022837"/>
    </source>
</evidence>
<dbReference type="STRING" id="407821.A0A087U346"/>
<dbReference type="GO" id="GO:0007163">
    <property type="term" value="P:establishment or maintenance of cell polarity"/>
    <property type="evidence" value="ECO:0007669"/>
    <property type="project" value="UniProtKB-ARBA"/>
</dbReference>
<dbReference type="FunFam" id="2.60.40.60:FF:000015">
    <property type="entry name" value="FAT atypical cadherin 1"/>
    <property type="match status" value="1"/>
</dbReference>
<dbReference type="InterPro" id="IPR015919">
    <property type="entry name" value="Cadherin-like_sf"/>
</dbReference>
<evidence type="ECO:0000313" key="13">
    <source>
        <dbReference type="EMBL" id="KFM71785.1"/>
    </source>
</evidence>
<feature type="non-terminal residue" evidence="13">
    <location>
        <position position="367"/>
    </location>
</feature>
<evidence type="ECO:0000256" key="9">
    <source>
        <dbReference type="ARBA" id="ARBA00023157"/>
    </source>
</evidence>
<evidence type="ECO:0000256" key="6">
    <source>
        <dbReference type="ARBA" id="ARBA00022889"/>
    </source>
</evidence>
<dbReference type="PANTHER" id="PTHR24027">
    <property type="entry name" value="CADHERIN-23"/>
    <property type="match status" value="1"/>
</dbReference>
<dbReference type="AlphaFoldDB" id="A0A087U346"/>
<keyword evidence="8" id="KW-0472">Membrane</keyword>
<dbReference type="Pfam" id="PF00028">
    <property type="entry name" value="Cadherin"/>
    <property type="match status" value="4"/>
</dbReference>
<dbReference type="FunFam" id="2.60.40.60:FF:000039">
    <property type="entry name" value="FAT atypical cadherin 3"/>
    <property type="match status" value="1"/>
</dbReference>
<evidence type="ECO:0000256" key="2">
    <source>
        <dbReference type="ARBA" id="ARBA00022536"/>
    </source>
</evidence>
<name>A0A087U346_STEMI</name>
<keyword evidence="6" id="KW-0130">Cell adhesion</keyword>
<dbReference type="InterPro" id="IPR002126">
    <property type="entry name" value="Cadherin-like_dom"/>
</dbReference>
<dbReference type="SMART" id="SM00112">
    <property type="entry name" value="CA"/>
    <property type="match status" value="3"/>
</dbReference>
<dbReference type="GO" id="GO:0048589">
    <property type="term" value="P:developmental growth"/>
    <property type="evidence" value="ECO:0007669"/>
    <property type="project" value="UniProtKB-ARBA"/>
</dbReference>
<evidence type="ECO:0000256" key="1">
    <source>
        <dbReference type="ARBA" id="ARBA00004167"/>
    </source>
</evidence>
<evidence type="ECO:0000256" key="8">
    <source>
        <dbReference type="ARBA" id="ARBA00023136"/>
    </source>
</evidence>
<evidence type="ECO:0000259" key="12">
    <source>
        <dbReference type="PROSITE" id="PS50268"/>
    </source>
</evidence>
<dbReference type="GO" id="GO:0016342">
    <property type="term" value="C:catenin complex"/>
    <property type="evidence" value="ECO:0007669"/>
    <property type="project" value="TreeGrafter"/>
</dbReference>
<dbReference type="CDD" id="cd11304">
    <property type="entry name" value="Cadherin_repeat"/>
    <property type="match status" value="4"/>
</dbReference>
<dbReference type="InterPro" id="IPR039808">
    <property type="entry name" value="Cadherin"/>
</dbReference>
<evidence type="ECO:0000256" key="7">
    <source>
        <dbReference type="ARBA" id="ARBA00022989"/>
    </source>
</evidence>
<organism evidence="13 14">
    <name type="scientific">Stegodyphus mimosarum</name>
    <name type="common">African social velvet spider</name>
    <dbReference type="NCBI Taxonomy" id="407821"/>
    <lineage>
        <taxon>Eukaryota</taxon>
        <taxon>Metazoa</taxon>
        <taxon>Ecdysozoa</taxon>
        <taxon>Arthropoda</taxon>
        <taxon>Chelicerata</taxon>
        <taxon>Arachnida</taxon>
        <taxon>Araneae</taxon>
        <taxon>Araneomorphae</taxon>
        <taxon>Entelegynae</taxon>
        <taxon>Eresoidea</taxon>
        <taxon>Eresidae</taxon>
        <taxon>Stegodyphus</taxon>
    </lineage>
</organism>
<dbReference type="Proteomes" id="UP000054359">
    <property type="component" value="Unassembled WGS sequence"/>
</dbReference>
<evidence type="ECO:0000313" key="14">
    <source>
        <dbReference type="Proteomes" id="UP000054359"/>
    </source>
</evidence>
<dbReference type="OMA" id="FESSHYS"/>
<feature type="domain" description="Cadherin" evidence="12">
    <location>
        <begin position="314"/>
        <end position="366"/>
    </location>
</feature>
<reference evidence="13 14" key="1">
    <citation type="submission" date="2013-11" db="EMBL/GenBank/DDBJ databases">
        <title>Genome sequencing of Stegodyphus mimosarum.</title>
        <authorList>
            <person name="Bechsgaard J."/>
        </authorList>
    </citation>
    <scope>NUCLEOTIDE SEQUENCE [LARGE SCALE GENOMIC DNA]</scope>
</reference>
<dbReference type="GO" id="GO:0031175">
    <property type="term" value="P:neuron projection development"/>
    <property type="evidence" value="ECO:0007669"/>
    <property type="project" value="TreeGrafter"/>
</dbReference>
<keyword evidence="14" id="KW-1185">Reference proteome</keyword>
<dbReference type="PROSITE" id="PS50268">
    <property type="entry name" value="CADHERIN_2"/>
    <property type="match status" value="4"/>
</dbReference>
<evidence type="ECO:0000256" key="11">
    <source>
        <dbReference type="PROSITE-ProRule" id="PRU00043"/>
    </source>
</evidence>
<dbReference type="PANTHER" id="PTHR24027:SF438">
    <property type="entry name" value="CADHERIN 23"/>
    <property type="match status" value="1"/>
</dbReference>
<feature type="domain" description="Cadherin" evidence="12">
    <location>
        <begin position="1"/>
        <end position="105"/>
    </location>
</feature>
<evidence type="ECO:0000256" key="3">
    <source>
        <dbReference type="ARBA" id="ARBA00022692"/>
    </source>
</evidence>
<dbReference type="GO" id="GO:0008013">
    <property type="term" value="F:beta-catenin binding"/>
    <property type="evidence" value="ECO:0007669"/>
    <property type="project" value="TreeGrafter"/>
</dbReference>
<evidence type="ECO:0000256" key="10">
    <source>
        <dbReference type="ARBA" id="ARBA00023180"/>
    </source>
</evidence>
<feature type="domain" description="Cadherin" evidence="12">
    <location>
        <begin position="106"/>
        <end position="209"/>
    </location>
</feature>
<protein>
    <submittedName>
        <fullName evidence="13">Fat-like cadherin-related tumor suppressor-like protein</fullName>
    </submittedName>
</protein>
<keyword evidence="10" id="KW-0325">Glycoprotein</keyword>
<sequence length="367" mass="40626">MGLPSEVWINESLPVGSEVTWLKARDKDKGFSGLLVHVITSGDEFSFFRIDMFTGRLYVDAPLDREFISEFDLNISAYDLGNPQRSASRSLIIHVDDVNDNKPNFEKSSYNFVITENAKNGTSIVRLRANDKDEGINSALTFCLETDFEEFHIDPASGLLMVLGNLDRERSDSYQLKARVTDGSPDNPLSSTTVVNIRVLDINDNAPFFSLKQYWVKVREDLPVGVVVIVMVASDPDLDEGGEVMYSLSGSDTFSIDPLMGVVRLSKPLDFETIQLYNVTITARDGGDPPLESQAALVVEIEDVNENMYPPAFEDVVIVGQVMENKPKGTLVTKVTAYDADPPGLNSQFTYSILDGDGMGFFSIDEQ</sequence>
<proteinExistence type="predicted"/>
<dbReference type="PROSITE" id="PS00232">
    <property type="entry name" value="CADHERIN_1"/>
    <property type="match status" value="2"/>
</dbReference>
<keyword evidence="9" id="KW-1015">Disulfide bond</keyword>
<feature type="domain" description="Cadherin" evidence="12">
    <location>
        <begin position="210"/>
        <end position="313"/>
    </location>
</feature>
<keyword evidence="4" id="KW-0677">Repeat</keyword>
<dbReference type="InterPro" id="IPR020894">
    <property type="entry name" value="Cadherin_CS"/>
</dbReference>
<keyword evidence="7" id="KW-1133">Transmembrane helix</keyword>
<dbReference type="FunFam" id="2.60.40.60:FF:000020">
    <property type="entry name" value="Dachsous cadherin-related 1b"/>
    <property type="match status" value="1"/>
</dbReference>
<dbReference type="GO" id="GO:0048513">
    <property type="term" value="P:animal organ development"/>
    <property type="evidence" value="ECO:0007669"/>
    <property type="project" value="UniProtKB-ARBA"/>
</dbReference>
<keyword evidence="2" id="KW-0245">EGF-like domain</keyword>
<dbReference type="OrthoDB" id="6252479at2759"/>
<dbReference type="GO" id="GO:0001736">
    <property type="term" value="P:establishment of planar polarity"/>
    <property type="evidence" value="ECO:0007669"/>
    <property type="project" value="UniProtKB-ARBA"/>
</dbReference>
<dbReference type="GO" id="GO:0005509">
    <property type="term" value="F:calcium ion binding"/>
    <property type="evidence" value="ECO:0007669"/>
    <property type="project" value="UniProtKB-UniRule"/>
</dbReference>
<dbReference type="Gene3D" id="2.60.40.60">
    <property type="entry name" value="Cadherins"/>
    <property type="match status" value="4"/>
</dbReference>